<feature type="compositionally biased region" description="Polar residues" evidence="1">
    <location>
        <begin position="223"/>
        <end position="232"/>
    </location>
</feature>
<gene>
    <name evidence="2" type="ORF">CO704_18465</name>
</gene>
<dbReference type="Proteomes" id="UP000217979">
    <property type="component" value="Chromosome"/>
</dbReference>
<feature type="region of interest" description="Disordered" evidence="1">
    <location>
        <begin position="78"/>
        <end position="155"/>
    </location>
</feature>
<feature type="compositionally biased region" description="Polar residues" evidence="1">
    <location>
        <begin position="115"/>
        <end position="124"/>
    </location>
</feature>
<feature type="compositionally biased region" description="Acidic residues" evidence="1">
    <location>
        <begin position="238"/>
        <end position="255"/>
    </location>
</feature>
<feature type="region of interest" description="Disordered" evidence="1">
    <location>
        <begin position="208"/>
        <end position="255"/>
    </location>
</feature>
<evidence type="ECO:0000256" key="1">
    <source>
        <dbReference type="SAM" id="MobiDB-lite"/>
    </source>
</evidence>
<dbReference type="Pfam" id="PF09849">
    <property type="entry name" value="DUF2076"/>
    <property type="match status" value="1"/>
</dbReference>
<name>A0A291E1J6_9ENTR</name>
<reference evidence="2 3" key="1">
    <citation type="submission" date="2017-09" db="EMBL/GenBank/DDBJ databases">
        <title>FDA dAtabase for Regulatory Grade micrObial Sequences (FDA-ARGOS): Supporting development and validation of Infectious Disease Dx tests.</title>
        <authorList>
            <person name="Minogue T."/>
            <person name="Wolcott M."/>
            <person name="Wasieloski L."/>
            <person name="Aguilar W."/>
            <person name="Moore D."/>
            <person name="Tallon L."/>
            <person name="Sadzewicz L."/>
            <person name="Ott S."/>
            <person name="Zhao X."/>
            <person name="Nagaraj S."/>
            <person name="Vavikolanu K."/>
            <person name="Aluvathingal J."/>
            <person name="Nadendla S."/>
            <person name="Sichtig H."/>
        </authorList>
    </citation>
    <scope>NUCLEOTIDE SEQUENCE [LARGE SCALE GENOMIC DNA]</scope>
    <source>
        <strain evidence="2 3">FDAARGOS_392</strain>
    </source>
</reference>
<evidence type="ECO:0000313" key="2">
    <source>
        <dbReference type="EMBL" id="ATF93945.1"/>
    </source>
</evidence>
<evidence type="ECO:0000313" key="3">
    <source>
        <dbReference type="Proteomes" id="UP000217979"/>
    </source>
</evidence>
<feature type="compositionally biased region" description="Low complexity" evidence="1">
    <location>
        <begin position="100"/>
        <end position="110"/>
    </location>
</feature>
<dbReference type="RefSeq" id="WP_061277079.1">
    <property type="nucleotide sequence ID" value="NZ_CP023525.1"/>
</dbReference>
<proteinExistence type="predicted"/>
<dbReference type="EMBL" id="CP023525">
    <property type="protein sequence ID" value="ATF93945.1"/>
    <property type="molecule type" value="Genomic_DNA"/>
</dbReference>
<dbReference type="InterPro" id="IPR018648">
    <property type="entry name" value="DUF2076"/>
</dbReference>
<sequence length="255" mass="26865">MQSEEQRLIDGLFDRLKQAESQSATRDAAAEQRIAQHLSQQPGAAYYMTQTILIQEAAMKQLNGKIQALEAQVSELEQKSRQQQSSGGFLAGLFGGGGNSSSSNNSSRGSDPIPGSQNYGTSSAPGYGAPQQGGYSAPAGYGAPQQQAAPASAPRAGGGFLSGALQTAAGVAGGVVVAEMLTSMFHRSQPEEIVNIINEPAPTFDNSSFDSVNDYNQVDDRQFLNQGGWQSQDNTDYGNDDFGGDDYGDDDDSFI</sequence>
<feature type="compositionally biased region" description="Low complexity" evidence="1">
    <location>
        <begin position="132"/>
        <end position="155"/>
    </location>
</feature>
<protein>
    <submittedName>
        <fullName evidence="2">DUF2076 domain-containing protein</fullName>
    </submittedName>
</protein>
<feature type="compositionally biased region" description="Gly residues" evidence="1">
    <location>
        <begin position="89"/>
        <end position="99"/>
    </location>
</feature>
<dbReference type="AlphaFoldDB" id="A0A291E1J6"/>
<organism evidence="2 3">
    <name type="scientific">Cedecea neteri</name>
    <dbReference type="NCBI Taxonomy" id="158822"/>
    <lineage>
        <taxon>Bacteria</taxon>
        <taxon>Pseudomonadati</taxon>
        <taxon>Pseudomonadota</taxon>
        <taxon>Gammaproteobacteria</taxon>
        <taxon>Enterobacterales</taxon>
        <taxon>Enterobacteriaceae</taxon>
        <taxon>Cedecea</taxon>
    </lineage>
</organism>
<accession>A0A291E1J6</accession>